<dbReference type="AlphaFoldDB" id="A0AAV2E0Y8"/>
<reference evidence="2 3" key="1">
    <citation type="submission" date="2024-04" db="EMBL/GenBank/DDBJ databases">
        <authorList>
            <person name="Fracassetti M."/>
        </authorList>
    </citation>
    <scope>NUCLEOTIDE SEQUENCE [LARGE SCALE GENOMIC DNA]</scope>
</reference>
<organism evidence="2 3">
    <name type="scientific">Linum trigynum</name>
    <dbReference type="NCBI Taxonomy" id="586398"/>
    <lineage>
        <taxon>Eukaryota</taxon>
        <taxon>Viridiplantae</taxon>
        <taxon>Streptophyta</taxon>
        <taxon>Embryophyta</taxon>
        <taxon>Tracheophyta</taxon>
        <taxon>Spermatophyta</taxon>
        <taxon>Magnoliopsida</taxon>
        <taxon>eudicotyledons</taxon>
        <taxon>Gunneridae</taxon>
        <taxon>Pentapetalae</taxon>
        <taxon>rosids</taxon>
        <taxon>fabids</taxon>
        <taxon>Malpighiales</taxon>
        <taxon>Linaceae</taxon>
        <taxon>Linum</taxon>
    </lineage>
</organism>
<feature type="region of interest" description="Disordered" evidence="1">
    <location>
        <begin position="41"/>
        <end position="76"/>
    </location>
</feature>
<dbReference type="Proteomes" id="UP001497516">
    <property type="component" value="Chromosome 3"/>
</dbReference>
<feature type="compositionally biased region" description="Polar residues" evidence="1">
    <location>
        <begin position="61"/>
        <end position="76"/>
    </location>
</feature>
<dbReference type="EMBL" id="OZ034816">
    <property type="protein sequence ID" value="CAL1379566.1"/>
    <property type="molecule type" value="Genomic_DNA"/>
</dbReference>
<evidence type="ECO:0000313" key="3">
    <source>
        <dbReference type="Proteomes" id="UP001497516"/>
    </source>
</evidence>
<name>A0AAV2E0Y8_9ROSI</name>
<proteinExistence type="predicted"/>
<keyword evidence="3" id="KW-1185">Reference proteome</keyword>
<evidence type="ECO:0000256" key="1">
    <source>
        <dbReference type="SAM" id="MobiDB-lite"/>
    </source>
</evidence>
<sequence>MVSEQNLAILDRKFSPSTSFQDEWVISRVFQKFGVGAGGNGCTASNNTAPTSSAKKPRSTAAMSSGSSAYQEMSSPPSAVSHLPALLYPTTADSYSYDGGGVGRHNQQQHVSCYSPLLYPLSKQPTLSLSTGHREISTAGQSLHSIPSLL</sequence>
<evidence type="ECO:0000313" key="2">
    <source>
        <dbReference type="EMBL" id="CAL1379566.1"/>
    </source>
</evidence>
<feature type="compositionally biased region" description="Polar residues" evidence="1">
    <location>
        <begin position="42"/>
        <end position="54"/>
    </location>
</feature>
<accession>A0AAV2E0Y8</accession>
<protein>
    <submittedName>
        <fullName evidence="2">Uncharacterized protein</fullName>
    </submittedName>
</protein>
<gene>
    <name evidence="2" type="ORF">LTRI10_LOCUS21081</name>
</gene>